<evidence type="ECO:0000256" key="1">
    <source>
        <dbReference type="SAM" id="Phobius"/>
    </source>
</evidence>
<dbReference type="Proteomes" id="UP000093902">
    <property type="component" value="Unassembled WGS sequence"/>
</dbReference>
<feature type="domain" description="2TM" evidence="3">
    <location>
        <begin position="77"/>
        <end position="140"/>
    </location>
</feature>
<dbReference type="EMBL" id="LZSO01000050">
    <property type="protein sequence ID" value="OBB22266.1"/>
    <property type="molecule type" value="Genomic_DNA"/>
</dbReference>
<evidence type="ECO:0000259" key="2">
    <source>
        <dbReference type="Pfam" id="PF08044"/>
    </source>
</evidence>
<evidence type="ECO:0000313" key="5">
    <source>
        <dbReference type="Proteomes" id="UP000093902"/>
    </source>
</evidence>
<evidence type="ECO:0000259" key="3">
    <source>
        <dbReference type="Pfam" id="PF13239"/>
    </source>
</evidence>
<comment type="caution">
    <text evidence="4">The sequence shown here is derived from an EMBL/GenBank/DDBJ whole genome shotgun (WGS) entry which is preliminary data.</text>
</comment>
<keyword evidence="1" id="KW-0472">Membrane</keyword>
<name>A0A1A0QJF2_MYCPR</name>
<dbReference type="STRING" id="43304.GCA_001403655_00875"/>
<dbReference type="Pfam" id="PF13239">
    <property type="entry name" value="2TM"/>
    <property type="match status" value="1"/>
</dbReference>
<proteinExistence type="predicted"/>
<sequence>MADTALHTVDTARAGDRERAQTANDLGQALTQGYLTMPEYEDRLQSTFQAQTADQLCRLVADLPVGRLRRHDPRRHAAQQRAARMSVRIHLAAYLAGALLMLGIWLAVGLGGGGWYFWPVWPIMGWGIGVASHAIPVWAHGSISPARIA</sequence>
<dbReference type="Pfam" id="PF08044">
    <property type="entry name" value="DUF1707"/>
    <property type="match status" value="1"/>
</dbReference>
<keyword evidence="1" id="KW-0812">Transmembrane</keyword>
<keyword evidence="1" id="KW-1133">Transmembrane helix</keyword>
<gene>
    <name evidence="4" type="ORF">A5792_07125</name>
</gene>
<dbReference type="InterPro" id="IPR012551">
    <property type="entry name" value="DUF1707_SHOCT-like"/>
</dbReference>
<dbReference type="RefSeq" id="WP_064937893.1">
    <property type="nucleotide sequence ID" value="NZ_LZSO01000050.1"/>
</dbReference>
<organism evidence="4 5">
    <name type="scientific">Mycolicibacterium peregrinum</name>
    <name type="common">Mycobacterium peregrinum</name>
    <dbReference type="NCBI Taxonomy" id="43304"/>
    <lineage>
        <taxon>Bacteria</taxon>
        <taxon>Bacillati</taxon>
        <taxon>Actinomycetota</taxon>
        <taxon>Actinomycetes</taxon>
        <taxon>Mycobacteriales</taxon>
        <taxon>Mycobacteriaceae</taxon>
        <taxon>Mycolicibacterium</taxon>
    </lineage>
</organism>
<dbReference type="OrthoDB" id="5145586at2"/>
<feature type="transmembrane region" description="Helical" evidence="1">
    <location>
        <begin position="123"/>
        <end position="143"/>
    </location>
</feature>
<reference evidence="5" key="1">
    <citation type="submission" date="2016-06" db="EMBL/GenBank/DDBJ databases">
        <authorList>
            <person name="Sutton G."/>
            <person name="Brinkac L."/>
            <person name="Sanka R."/>
            <person name="Adams M."/>
            <person name="Lau E."/>
            <person name="Mehaffy C."/>
            <person name="Tameris M."/>
            <person name="Hatherill M."/>
            <person name="Hanekom W."/>
            <person name="Mahomed H."/>
            <person name="Mcshane H."/>
        </authorList>
    </citation>
    <scope>NUCLEOTIDE SEQUENCE [LARGE SCALE GENOMIC DNA]</scope>
    <source>
        <strain evidence="5">852002-51209_SCH5440388</strain>
    </source>
</reference>
<dbReference type="InterPro" id="IPR025698">
    <property type="entry name" value="2TM_dom"/>
</dbReference>
<feature type="transmembrane region" description="Helical" evidence="1">
    <location>
        <begin position="91"/>
        <end position="117"/>
    </location>
</feature>
<evidence type="ECO:0000313" key="4">
    <source>
        <dbReference type="EMBL" id="OBB22266.1"/>
    </source>
</evidence>
<feature type="domain" description="DUF1707" evidence="2">
    <location>
        <begin position="13"/>
        <end position="64"/>
    </location>
</feature>
<dbReference type="AlphaFoldDB" id="A0A1A0QJF2"/>
<protein>
    <submittedName>
        <fullName evidence="4">Uncharacterized protein</fullName>
    </submittedName>
</protein>
<accession>A0A1A0QJF2</accession>